<keyword evidence="2" id="KW-1185">Reference proteome</keyword>
<reference evidence="1" key="1">
    <citation type="submission" date="2024-12" db="EMBL/GenBank/DDBJ databases">
        <title>Comparative genomics and development of molecular markers within Purpureocillium lilacinum and among Purpureocillium species.</title>
        <authorList>
            <person name="Yeh Z.-Y."/>
            <person name="Ni N.-T."/>
            <person name="Lo P.-H."/>
            <person name="Mushyakhwo K."/>
            <person name="Lin C.-F."/>
            <person name="Nai Y.-S."/>
        </authorList>
    </citation>
    <scope>NUCLEOTIDE SEQUENCE</scope>
    <source>
        <strain evidence="1">NCHU-NPUST-175</strain>
    </source>
</reference>
<gene>
    <name evidence="1" type="ORF">ACCO45_011840</name>
</gene>
<dbReference type="EMBL" id="JBGNUJ010000011">
    <property type="protein sequence ID" value="KAL3953884.1"/>
    <property type="molecule type" value="Genomic_DNA"/>
</dbReference>
<sequence length="279" mass="28954">MSGSDSVAAGLVQATSPVDGVRLIALNRSSKRNALSRQLIAEFLGALSTASTDPGVKAIVITGNGPFFCDPDIYLPAPGADLNDIAALDSAGARSCRYLEDLCSGVAAVRKPVIAAVNGPALGGGFELALMCDLIVAAKSAYFALPETQRGLIPGAGGTQRLTAAVGKYMAMRTILLGRPIAAEEALSCGLLCDLVDDGDLLQHAINVGAGLGERGPEALQFAKEAICRADGLCRDDLFERNLYYATFGTEEKRRGVDDFLAKRNKSGGSRAQPPGAPN</sequence>
<accession>A0ACC4DC66</accession>
<name>A0ACC4DC66_PURLI</name>
<comment type="caution">
    <text evidence="1">The sequence shown here is derived from an EMBL/GenBank/DDBJ whole genome shotgun (WGS) entry which is preliminary data.</text>
</comment>
<evidence type="ECO:0000313" key="2">
    <source>
        <dbReference type="Proteomes" id="UP001638806"/>
    </source>
</evidence>
<evidence type="ECO:0000313" key="1">
    <source>
        <dbReference type="EMBL" id="KAL3953884.1"/>
    </source>
</evidence>
<organism evidence="1 2">
    <name type="scientific">Purpureocillium lilacinum</name>
    <name type="common">Paecilomyces lilacinus</name>
    <dbReference type="NCBI Taxonomy" id="33203"/>
    <lineage>
        <taxon>Eukaryota</taxon>
        <taxon>Fungi</taxon>
        <taxon>Dikarya</taxon>
        <taxon>Ascomycota</taxon>
        <taxon>Pezizomycotina</taxon>
        <taxon>Sordariomycetes</taxon>
        <taxon>Hypocreomycetidae</taxon>
        <taxon>Hypocreales</taxon>
        <taxon>Ophiocordycipitaceae</taxon>
        <taxon>Purpureocillium</taxon>
    </lineage>
</organism>
<dbReference type="Proteomes" id="UP001638806">
    <property type="component" value="Unassembled WGS sequence"/>
</dbReference>
<proteinExistence type="predicted"/>
<protein>
    <submittedName>
        <fullName evidence="1">Uncharacterized protein</fullName>
    </submittedName>
</protein>